<keyword evidence="3" id="KW-0489">Methyltransferase</keyword>
<organism evidence="3 4">
    <name type="scientific">Nocardia rhizosphaerae</name>
    <dbReference type="NCBI Taxonomy" id="1691571"/>
    <lineage>
        <taxon>Bacteria</taxon>
        <taxon>Bacillati</taxon>
        <taxon>Actinomycetota</taxon>
        <taxon>Actinomycetes</taxon>
        <taxon>Mycobacteriales</taxon>
        <taxon>Nocardiaceae</taxon>
        <taxon>Nocardia</taxon>
    </lineage>
</organism>
<feature type="domain" description="HIT" evidence="2">
    <location>
        <begin position="6"/>
        <end position="106"/>
    </location>
</feature>
<dbReference type="RefSeq" id="WP_378554850.1">
    <property type="nucleotide sequence ID" value="NZ_JBHSBA010000018.1"/>
</dbReference>
<reference evidence="4" key="1">
    <citation type="journal article" date="2019" name="Int. J. Syst. Evol. Microbiol.">
        <title>The Global Catalogue of Microorganisms (GCM) 10K type strain sequencing project: providing services to taxonomists for standard genome sequencing and annotation.</title>
        <authorList>
            <consortium name="The Broad Institute Genomics Platform"/>
            <consortium name="The Broad Institute Genome Sequencing Center for Infectious Disease"/>
            <person name="Wu L."/>
            <person name="Ma J."/>
        </authorList>
    </citation>
    <scope>NUCLEOTIDE SEQUENCE [LARGE SCALE GENOMIC DNA]</scope>
    <source>
        <strain evidence="4">CGMCC 4.7204</strain>
    </source>
</reference>
<dbReference type="PROSITE" id="PS51084">
    <property type="entry name" value="HIT_2"/>
    <property type="match status" value="1"/>
</dbReference>
<keyword evidence="3" id="KW-0808">Transferase</keyword>
<gene>
    <name evidence="3" type="ORF">ACFOW8_28935</name>
</gene>
<dbReference type="SUPFAM" id="SSF54197">
    <property type="entry name" value="HIT-like"/>
    <property type="match status" value="1"/>
</dbReference>
<keyword evidence="4" id="KW-1185">Reference proteome</keyword>
<dbReference type="EC" id="2.1.1.-" evidence="3"/>
<dbReference type="GO" id="GO:0032259">
    <property type="term" value="P:methylation"/>
    <property type="evidence" value="ECO:0007669"/>
    <property type="project" value="UniProtKB-KW"/>
</dbReference>
<dbReference type="InterPro" id="IPR036265">
    <property type="entry name" value="HIT-like_sf"/>
</dbReference>
<dbReference type="Gene3D" id="3.30.428.10">
    <property type="entry name" value="HIT-like"/>
    <property type="match status" value="1"/>
</dbReference>
<proteinExistence type="predicted"/>
<evidence type="ECO:0000313" key="3">
    <source>
        <dbReference type="EMBL" id="MFC4128963.1"/>
    </source>
</evidence>
<dbReference type="InterPro" id="IPR011146">
    <property type="entry name" value="HIT-like"/>
</dbReference>
<accession>A0ABV8LEP2</accession>
<sequence length="126" mass="14006">MVNPCPFCEILAYRATAKWRYTWPEAIAIEPLNPVTDGHLLVIPRQHVADATVDPILTGMVMKRAAEIITPHPSANIITSIGAEATQTVFHLHVHVVPRRHGDGLHLPWTGQQVDSTLMREPKDAH</sequence>
<dbReference type="PRINTS" id="PR00332">
    <property type="entry name" value="HISTRIAD"/>
</dbReference>
<feature type="short sequence motif" description="Histidine triad motif" evidence="1">
    <location>
        <begin position="91"/>
        <end position="95"/>
    </location>
</feature>
<dbReference type="EMBL" id="JBHSBA010000018">
    <property type="protein sequence ID" value="MFC4128963.1"/>
    <property type="molecule type" value="Genomic_DNA"/>
</dbReference>
<dbReference type="PANTHER" id="PTHR47670">
    <property type="entry name" value="ADENYLYLSULFATASE HINT3"/>
    <property type="match status" value="1"/>
</dbReference>
<comment type="caution">
    <text evidence="3">The sequence shown here is derived from an EMBL/GenBank/DDBJ whole genome shotgun (WGS) entry which is preliminary data.</text>
</comment>
<dbReference type="Proteomes" id="UP001595767">
    <property type="component" value="Unassembled WGS sequence"/>
</dbReference>
<evidence type="ECO:0000256" key="1">
    <source>
        <dbReference type="PROSITE-ProRule" id="PRU00464"/>
    </source>
</evidence>
<dbReference type="Pfam" id="PF01230">
    <property type="entry name" value="HIT"/>
    <property type="match status" value="1"/>
</dbReference>
<dbReference type="PANTHER" id="PTHR47670:SF1">
    <property type="entry name" value="ADENYLYLSULFATASE HINT3"/>
    <property type="match status" value="1"/>
</dbReference>
<evidence type="ECO:0000313" key="4">
    <source>
        <dbReference type="Proteomes" id="UP001595767"/>
    </source>
</evidence>
<evidence type="ECO:0000259" key="2">
    <source>
        <dbReference type="PROSITE" id="PS51084"/>
    </source>
</evidence>
<dbReference type="InterPro" id="IPR001310">
    <property type="entry name" value="Histidine_triad_HIT"/>
</dbReference>
<protein>
    <submittedName>
        <fullName evidence="3">HIT family protein</fullName>
        <ecNumber evidence="3">2.1.1.-</ecNumber>
    </submittedName>
</protein>
<dbReference type="GO" id="GO:0008168">
    <property type="term" value="F:methyltransferase activity"/>
    <property type="evidence" value="ECO:0007669"/>
    <property type="project" value="UniProtKB-KW"/>
</dbReference>
<name>A0ABV8LEP2_9NOCA</name>